<evidence type="ECO:0000313" key="4">
    <source>
        <dbReference type="EMBL" id="KAK4461384.1"/>
    </source>
</evidence>
<feature type="signal peptide" evidence="3">
    <location>
        <begin position="1"/>
        <end position="16"/>
    </location>
</feature>
<evidence type="ECO:0000256" key="2">
    <source>
        <dbReference type="SAM" id="Phobius"/>
    </source>
</evidence>
<keyword evidence="2" id="KW-0472">Membrane</keyword>
<protein>
    <recommendedName>
        <fullName evidence="6">PQ loop repeat protein</fullName>
    </recommendedName>
</protein>
<organism evidence="4 5">
    <name type="scientific">Cladorrhinum samala</name>
    <dbReference type="NCBI Taxonomy" id="585594"/>
    <lineage>
        <taxon>Eukaryota</taxon>
        <taxon>Fungi</taxon>
        <taxon>Dikarya</taxon>
        <taxon>Ascomycota</taxon>
        <taxon>Pezizomycotina</taxon>
        <taxon>Sordariomycetes</taxon>
        <taxon>Sordariomycetidae</taxon>
        <taxon>Sordariales</taxon>
        <taxon>Podosporaceae</taxon>
        <taxon>Cladorrhinum</taxon>
    </lineage>
</organism>
<proteinExistence type="predicted"/>
<feature type="compositionally biased region" description="Basic and acidic residues" evidence="1">
    <location>
        <begin position="225"/>
        <end position="244"/>
    </location>
</feature>
<reference evidence="4" key="2">
    <citation type="submission" date="2023-06" db="EMBL/GenBank/DDBJ databases">
        <authorList>
            <consortium name="Lawrence Berkeley National Laboratory"/>
            <person name="Mondo S.J."/>
            <person name="Hensen N."/>
            <person name="Bonometti L."/>
            <person name="Westerberg I."/>
            <person name="Brannstrom I.O."/>
            <person name="Guillou S."/>
            <person name="Cros-Aarteil S."/>
            <person name="Calhoun S."/>
            <person name="Haridas S."/>
            <person name="Kuo A."/>
            <person name="Pangilinan J."/>
            <person name="Riley R."/>
            <person name="Labutti K."/>
            <person name="Andreopoulos B."/>
            <person name="Lipzen A."/>
            <person name="Chen C."/>
            <person name="Yanf M."/>
            <person name="Daum C."/>
            <person name="Ng V."/>
            <person name="Clum A."/>
            <person name="Steindorff A."/>
            <person name="Ohm R."/>
            <person name="Martin F."/>
            <person name="Silar P."/>
            <person name="Natvig D."/>
            <person name="Lalanne C."/>
            <person name="Gautier V."/>
            <person name="Ament-Velasquez S.L."/>
            <person name="Kruys A."/>
            <person name="Hutchinson M.I."/>
            <person name="Powell A.J."/>
            <person name="Barry K."/>
            <person name="Miller A.N."/>
            <person name="Grigoriev I.V."/>
            <person name="Debuchy R."/>
            <person name="Gladieux P."/>
            <person name="Thoren M.H."/>
            <person name="Johannesson H."/>
        </authorList>
    </citation>
    <scope>NUCLEOTIDE SEQUENCE</scope>
    <source>
        <strain evidence="4">PSN324</strain>
    </source>
</reference>
<gene>
    <name evidence="4" type="ORF">QBC42DRAFT_270322</name>
</gene>
<dbReference type="EMBL" id="MU864992">
    <property type="protein sequence ID" value="KAK4461384.1"/>
    <property type="molecule type" value="Genomic_DNA"/>
</dbReference>
<dbReference type="Proteomes" id="UP001321749">
    <property type="component" value="Unassembled WGS sequence"/>
</dbReference>
<evidence type="ECO:0008006" key="6">
    <source>
        <dbReference type="Google" id="ProtNLM"/>
    </source>
</evidence>
<accession>A0AAV9HMY4</accession>
<evidence type="ECO:0000256" key="3">
    <source>
        <dbReference type="SAM" id="SignalP"/>
    </source>
</evidence>
<dbReference type="AlphaFoldDB" id="A0AAV9HMY4"/>
<sequence>MMFLWALCAVPMGVYNIVQNFNMPLQVQPHCFMGFCLISWAQTLRYHNKWPTWKATLATAMVACTFAGAEAALILTLRPVYLDGHDAGILVVGIVAAILLAAGLLPPYGELWKRRGRVIGINWIFLSMDFFGAFFSLMALVAQDSFDILGGVLYIICCLLEIGIFLSHIIWLARTQQIRKEAAAEGKTFDDLLSRYEADSTPFKFAERKSKRRIGTRGLEAGEVTADKTNDSKEGHLSSRTGDA</sequence>
<feature type="transmembrane region" description="Helical" evidence="2">
    <location>
        <begin position="55"/>
        <end position="75"/>
    </location>
</feature>
<keyword evidence="2" id="KW-1133">Transmembrane helix</keyword>
<evidence type="ECO:0000313" key="5">
    <source>
        <dbReference type="Proteomes" id="UP001321749"/>
    </source>
</evidence>
<keyword evidence="3" id="KW-0732">Signal</keyword>
<comment type="caution">
    <text evidence="4">The sequence shown here is derived from an EMBL/GenBank/DDBJ whole genome shotgun (WGS) entry which is preliminary data.</text>
</comment>
<name>A0AAV9HMY4_9PEZI</name>
<feature type="transmembrane region" description="Helical" evidence="2">
    <location>
        <begin position="148"/>
        <end position="173"/>
    </location>
</feature>
<keyword evidence="5" id="KW-1185">Reference proteome</keyword>
<evidence type="ECO:0000256" key="1">
    <source>
        <dbReference type="SAM" id="MobiDB-lite"/>
    </source>
</evidence>
<feature type="transmembrane region" description="Helical" evidence="2">
    <location>
        <begin position="120"/>
        <end position="142"/>
    </location>
</feature>
<feature type="transmembrane region" description="Helical" evidence="2">
    <location>
        <begin position="87"/>
        <end position="108"/>
    </location>
</feature>
<reference evidence="4" key="1">
    <citation type="journal article" date="2023" name="Mol. Phylogenet. Evol.">
        <title>Genome-scale phylogeny and comparative genomics of the fungal order Sordariales.</title>
        <authorList>
            <person name="Hensen N."/>
            <person name="Bonometti L."/>
            <person name="Westerberg I."/>
            <person name="Brannstrom I.O."/>
            <person name="Guillou S."/>
            <person name="Cros-Aarteil S."/>
            <person name="Calhoun S."/>
            <person name="Haridas S."/>
            <person name="Kuo A."/>
            <person name="Mondo S."/>
            <person name="Pangilinan J."/>
            <person name="Riley R."/>
            <person name="LaButti K."/>
            <person name="Andreopoulos B."/>
            <person name="Lipzen A."/>
            <person name="Chen C."/>
            <person name="Yan M."/>
            <person name="Daum C."/>
            <person name="Ng V."/>
            <person name="Clum A."/>
            <person name="Steindorff A."/>
            <person name="Ohm R.A."/>
            <person name="Martin F."/>
            <person name="Silar P."/>
            <person name="Natvig D.O."/>
            <person name="Lalanne C."/>
            <person name="Gautier V."/>
            <person name="Ament-Velasquez S.L."/>
            <person name="Kruys A."/>
            <person name="Hutchinson M.I."/>
            <person name="Powell A.J."/>
            <person name="Barry K."/>
            <person name="Miller A.N."/>
            <person name="Grigoriev I.V."/>
            <person name="Debuchy R."/>
            <person name="Gladieux P."/>
            <person name="Hiltunen Thoren M."/>
            <person name="Johannesson H."/>
        </authorList>
    </citation>
    <scope>NUCLEOTIDE SEQUENCE</scope>
    <source>
        <strain evidence="4">PSN324</strain>
    </source>
</reference>
<feature type="region of interest" description="Disordered" evidence="1">
    <location>
        <begin position="216"/>
        <end position="244"/>
    </location>
</feature>
<feature type="chain" id="PRO_5043597437" description="PQ loop repeat protein" evidence="3">
    <location>
        <begin position="17"/>
        <end position="244"/>
    </location>
</feature>
<keyword evidence="2" id="KW-0812">Transmembrane</keyword>